<dbReference type="InterPro" id="IPR032185">
    <property type="entry name" value="DUF5017"/>
</dbReference>
<sequence length="296" mass="33125">MKMKIVLIYLMLAILCVSCMKEDIASADMEVRTDAASYKVGDTVVFRFEGAPDNIVFYSGENGHNYELKDRLYADNDLQVDFKTLVQWGVIYDNLKLLVSNDFTGIYTKEEIDKATWTDISEKATFSTGQDNTPSGIVSLKSYLSPVDTASLYLAFRYTDAQKAQQNRWVVRSFNAVKVSPEGVQTNVATISNAGWNAVSFLNDSKVWTISATQLLMHGGVASDTDNDDWVITKGFKVRESIADKGVALKNISSNLREYKYVYKTPGVYKAVFETSSVWYSGRKEGYAEVTINIQP</sequence>
<protein>
    <recommendedName>
        <fullName evidence="2">DUF5017 domain-containing protein</fullName>
    </recommendedName>
</protein>
<dbReference type="EMBL" id="QCXX01000010">
    <property type="protein sequence ID" value="PUV21430.1"/>
    <property type="molecule type" value="Genomic_DNA"/>
</dbReference>
<evidence type="ECO:0000259" key="2">
    <source>
        <dbReference type="Pfam" id="PF16409"/>
    </source>
</evidence>
<evidence type="ECO:0000313" key="3">
    <source>
        <dbReference type="EMBL" id="PUV21430.1"/>
    </source>
</evidence>
<dbReference type="OrthoDB" id="1082472at2"/>
<dbReference type="Proteomes" id="UP000250831">
    <property type="component" value="Unassembled WGS sequence"/>
</dbReference>
<proteinExistence type="predicted"/>
<gene>
    <name evidence="3" type="ORF">DCO56_26860</name>
</gene>
<keyword evidence="4" id="KW-1185">Reference proteome</keyword>
<dbReference type="AlphaFoldDB" id="A0A363NL54"/>
<reference evidence="3 4" key="1">
    <citation type="submission" date="2018-04" db="EMBL/GenBank/DDBJ databases">
        <title>Sphingobacterium sp. M46 Genome.</title>
        <authorList>
            <person name="Cheng J."/>
            <person name="Li Y."/>
        </authorList>
    </citation>
    <scope>NUCLEOTIDE SEQUENCE [LARGE SCALE GENOMIC DNA]</scope>
    <source>
        <strain evidence="3 4">M46</strain>
    </source>
</reference>
<dbReference type="Pfam" id="PF16409">
    <property type="entry name" value="DUF5017"/>
    <property type="match status" value="1"/>
</dbReference>
<comment type="caution">
    <text evidence="3">The sequence shown here is derived from an EMBL/GenBank/DDBJ whole genome shotgun (WGS) entry which is preliminary data.</text>
</comment>
<evidence type="ECO:0000256" key="1">
    <source>
        <dbReference type="SAM" id="SignalP"/>
    </source>
</evidence>
<name>A0A363NL54_9SPHI</name>
<accession>A0A363NL54</accession>
<feature type="chain" id="PRO_5016826612" description="DUF5017 domain-containing protein" evidence="1">
    <location>
        <begin position="22"/>
        <end position="296"/>
    </location>
</feature>
<feature type="signal peptide" evidence="1">
    <location>
        <begin position="1"/>
        <end position="21"/>
    </location>
</feature>
<feature type="domain" description="DUF5017" evidence="2">
    <location>
        <begin position="18"/>
        <end position="196"/>
    </location>
</feature>
<evidence type="ECO:0000313" key="4">
    <source>
        <dbReference type="Proteomes" id="UP000250831"/>
    </source>
</evidence>
<keyword evidence="1" id="KW-0732">Signal</keyword>
<organism evidence="3 4">
    <name type="scientific">Sphingobacterium athyrii</name>
    <dbReference type="NCBI Taxonomy" id="2152717"/>
    <lineage>
        <taxon>Bacteria</taxon>
        <taxon>Pseudomonadati</taxon>
        <taxon>Bacteroidota</taxon>
        <taxon>Sphingobacteriia</taxon>
        <taxon>Sphingobacteriales</taxon>
        <taxon>Sphingobacteriaceae</taxon>
        <taxon>Sphingobacterium</taxon>
    </lineage>
</organism>